<feature type="compositionally biased region" description="Basic and acidic residues" evidence="1">
    <location>
        <begin position="73"/>
        <end position="82"/>
    </location>
</feature>
<dbReference type="EMBL" id="JAVHJM010000001">
    <property type="protein sequence ID" value="KAK6521665.1"/>
    <property type="molecule type" value="Genomic_DNA"/>
</dbReference>
<sequence length="82" mass="8806">MSQKSNSDLLDFGQDIKRMSADNITPPDTASRPREESTTATTAEKPVEESRTTVRSAGSSSIDSEEAAAASRWGKDKSDGKE</sequence>
<evidence type="ECO:0000313" key="3">
    <source>
        <dbReference type="Proteomes" id="UP001307849"/>
    </source>
</evidence>
<protein>
    <submittedName>
        <fullName evidence="2">Uncharacterized protein</fullName>
    </submittedName>
</protein>
<dbReference type="Proteomes" id="UP001307849">
    <property type="component" value="Unassembled WGS sequence"/>
</dbReference>
<feature type="compositionally biased region" description="Low complexity" evidence="1">
    <location>
        <begin position="56"/>
        <end position="71"/>
    </location>
</feature>
<keyword evidence="3" id="KW-1185">Reference proteome</keyword>
<feature type="region of interest" description="Disordered" evidence="1">
    <location>
        <begin position="1"/>
        <end position="82"/>
    </location>
</feature>
<organism evidence="2 3">
    <name type="scientific">Arthrobotrys conoides</name>
    <dbReference type="NCBI Taxonomy" id="74498"/>
    <lineage>
        <taxon>Eukaryota</taxon>
        <taxon>Fungi</taxon>
        <taxon>Dikarya</taxon>
        <taxon>Ascomycota</taxon>
        <taxon>Pezizomycotina</taxon>
        <taxon>Orbiliomycetes</taxon>
        <taxon>Orbiliales</taxon>
        <taxon>Orbiliaceae</taxon>
        <taxon>Arthrobotrys</taxon>
    </lineage>
</organism>
<proteinExistence type="predicted"/>
<name>A0AAN8NPA6_9PEZI</name>
<comment type="caution">
    <text evidence="2">The sequence shown here is derived from an EMBL/GenBank/DDBJ whole genome shotgun (WGS) entry which is preliminary data.</text>
</comment>
<evidence type="ECO:0000313" key="2">
    <source>
        <dbReference type="EMBL" id="KAK6521665.1"/>
    </source>
</evidence>
<dbReference type="AlphaFoldDB" id="A0AAN8NPA6"/>
<reference evidence="2 3" key="1">
    <citation type="submission" date="2019-10" db="EMBL/GenBank/DDBJ databases">
        <authorList>
            <person name="Palmer J.M."/>
        </authorList>
    </citation>
    <scope>NUCLEOTIDE SEQUENCE [LARGE SCALE GENOMIC DNA]</scope>
    <source>
        <strain evidence="2 3">TWF506</strain>
    </source>
</reference>
<evidence type="ECO:0000256" key="1">
    <source>
        <dbReference type="SAM" id="MobiDB-lite"/>
    </source>
</evidence>
<gene>
    <name evidence="2" type="ORF">TWF506_001874</name>
</gene>
<accession>A0AAN8NPA6</accession>